<organism evidence="1">
    <name type="scientific">Rhizophora mucronata</name>
    <name type="common">Asiatic mangrove</name>
    <dbReference type="NCBI Taxonomy" id="61149"/>
    <lineage>
        <taxon>Eukaryota</taxon>
        <taxon>Viridiplantae</taxon>
        <taxon>Streptophyta</taxon>
        <taxon>Embryophyta</taxon>
        <taxon>Tracheophyta</taxon>
        <taxon>Spermatophyta</taxon>
        <taxon>Magnoliopsida</taxon>
        <taxon>eudicotyledons</taxon>
        <taxon>Gunneridae</taxon>
        <taxon>Pentapetalae</taxon>
        <taxon>rosids</taxon>
        <taxon>fabids</taxon>
        <taxon>Malpighiales</taxon>
        <taxon>Rhizophoraceae</taxon>
        <taxon>Rhizophora</taxon>
    </lineage>
</organism>
<name>A0A2P2P097_RHIMU</name>
<proteinExistence type="predicted"/>
<accession>A0A2P2P097</accession>
<protein>
    <submittedName>
        <fullName evidence="1">Uncharacterized protein</fullName>
    </submittedName>
</protein>
<sequence length="17" mass="1829">MCLLFACTSLPLFLGSL</sequence>
<evidence type="ECO:0000313" key="1">
    <source>
        <dbReference type="EMBL" id="MBX48144.1"/>
    </source>
</evidence>
<dbReference type="AlphaFoldDB" id="A0A2P2P097"/>
<dbReference type="EMBL" id="GGEC01067660">
    <property type="protein sequence ID" value="MBX48144.1"/>
    <property type="molecule type" value="Transcribed_RNA"/>
</dbReference>
<reference evidence="1" key="1">
    <citation type="submission" date="2018-02" db="EMBL/GenBank/DDBJ databases">
        <title>Rhizophora mucronata_Transcriptome.</title>
        <authorList>
            <person name="Meera S.P."/>
            <person name="Sreeshan A."/>
            <person name="Augustine A."/>
        </authorList>
    </citation>
    <scope>NUCLEOTIDE SEQUENCE</scope>
    <source>
        <tissue evidence="1">Leaf</tissue>
    </source>
</reference>